<feature type="compositionally biased region" description="Basic and acidic residues" evidence="1">
    <location>
        <begin position="135"/>
        <end position="194"/>
    </location>
</feature>
<evidence type="ECO:0008006" key="4">
    <source>
        <dbReference type="Google" id="ProtNLM"/>
    </source>
</evidence>
<evidence type="ECO:0000313" key="3">
    <source>
        <dbReference type="Proteomes" id="UP000654075"/>
    </source>
</evidence>
<evidence type="ECO:0000313" key="2">
    <source>
        <dbReference type="EMBL" id="CAE8599511.1"/>
    </source>
</evidence>
<name>A0A813EBL7_POLGL</name>
<dbReference type="Proteomes" id="UP000654075">
    <property type="component" value="Unassembled WGS sequence"/>
</dbReference>
<feature type="compositionally biased region" description="Low complexity" evidence="1">
    <location>
        <begin position="99"/>
        <end position="116"/>
    </location>
</feature>
<evidence type="ECO:0000256" key="1">
    <source>
        <dbReference type="SAM" id="MobiDB-lite"/>
    </source>
</evidence>
<sequence>VVFKPTVAVRASPSTAAPIISAKKFGEVVLAESQTYHGWLRLVHGEGWILSIHPEFGRLLRPDFQEALDAPLDDAGADAPGGGDEVARRAQEEVRSRRGGASAPSAPSAARARAAPEATPYQMAAKPQIATDQAEESRRRQEEVRRREAEQRQAEERRKQEDEARGRREAEAALRQEEQRRREDELRQREEEQTRQQQKVRQREEAAAATESAQQQAILLEQFAAAAVSGDPATVKLARDAAKKGGVPTKDIARVFALARSADA</sequence>
<comment type="caution">
    <text evidence="2">The sequence shown here is derived from an EMBL/GenBank/DDBJ whole genome shotgun (WGS) entry which is preliminary data.</text>
</comment>
<organism evidence="2 3">
    <name type="scientific">Polarella glacialis</name>
    <name type="common">Dinoflagellate</name>
    <dbReference type="NCBI Taxonomy" id="89957"/>
    <lineage>
        <taxon>Eukaryota</taxon>
        <taxon>Sar</taxon>
        <taxon>Alveolata</taxon>
        <taxon>Dinophyceae</taxon>
        <taxon>Suessiales</taxon>
        <taxon>Suessiaceae</taxon>
        <taxon>Polarella</taxon>
    </lineage>
</organism>
<protein>
    <recommendedName>
        <fullName evidence="4">SH3 domain-containing protein</fullName>
    </recommendedName>
</protein>
<keyword evidence="3" id="KW-1185">Reference proteome</keyword>
<dbReference type="OrthoDB" id="433806at2759"/>
<proteinExistence type="predicted"/>
<feature type="compositionally biased region" description="Basic and acidic residues" evidence="1">
    <location>
        <begin position="85"/>
        <end position="96"/>
    </location>
</feature>
<feature type="region of interest" description="Disordered" evidence="1">
    <location>
        <begin position="71"/>
        <end position="214"/>
    </location>
</feature>
<dbReference type="EMBL" id="CAJNNV010011205">
    <property type="protein sequence ID" value="CAE8599511.1"/>
    <property type="molecule type" value="Genomic_DNA"/>
</dbReference>
<feature type="non-terminal residue" evidence="2">
    <location>
        <position position="1"/>
    </location>
</feature>
<gene>
    <name evidence="2" type="ORF">PGLA1383_LOCUS17858</name>
</gene>
<accession>A0A813EBL7</accession>
<dbReference type="AlphaFoldDB" id="A0A813EBL7"/>
<reference evidence="2" key="1">
    <citation type="submission" date="2021-02" db="EMBL/GenBank/DDBJ databases">
        <authorList>
            <person name="Dougan E. K."/>
            <person name="Rhodes N."/>
            <person name="Thang M."/>
            <person name="Chan C."/>
        </authorList>
    </citation>
    <scope>NUCLEOTIDE SEQUENCE</scope>
</reference>